<dbReference type="FunFam" id="3.30.559.30:FF:000003">
    <property type="entry name" value="Nonribosomal peptide synthase SidD"/>
    <property type="match status" value="1"/>
</dbReference>
<dbReference type="FunFam" id="1.10.1200.10:FF:000005">
    <property type="entry name" value="Nonribosomal peptide synthetase 1"/>
    <property type="match status" value="1"/>
</dbReference>
<dbReference type="Gene3D" id="3.30.300.30">
    <property type="match status" value="1"/>
</dbReference>
<dbReference type="PROSITE" id="PS00012">
    <property type="entry name" value="PHOSPHOPANTETHEINE"/>
    <property type="match status" value="2"/>
</dbReference>
<organism evidence="7 8">
    <name type="scientific">Zopfia rhizophila CBS 207.26</name>
    <dbReference type="NCBI Taxonomy" id="1314779"/>
    <lineage>
        <taxon>Eukaryota</taxon>
        <taxon>Fungi</taxon>
        <taxon>Dikarya</taxon>
        <taxon>Ascomycota</taxon>
        <taxon>Pezizomycotina</taxon>
        <taxon>Dothideomycetes</taxon>
        <taxon>Dothideomycetes incertae sedis</taxon>
        <taxon>Zopfiaceae</taxon>
        <taxon>Zopfia</taxon>
    </lineage>
</organism>
<gene>
    <name evidence="7" type="ORF">K469DRAFT_551298</name>
</gene>
<dbReference type="InterPro" id="IPR023213">
    <property type="entry name" value="CAT-like_dom_sf"/>
</dbReference>
<feature type="domain" description="Carrier" evidence="6">
    <location>
        <begin position="747"/>
        <end position="822"/>
    </location>
</feature>
<dbReference type="InterPro" id="IPR000873">
    <property type="entry name" value="AMP-dep_synth/lig_dom"/>
</dbReference>
<dbReference type="GO" id="GO:0016874">
    <property type="term" value="F:ligase activity"/>
    <property type="evidence" value="ECO:0007669"/>
    <property type="project" value="UniProtKB-KW"/>
</dbReference>
<dbReference type="InterPro" id="IPR036736">
    <property type="entry name" value="ACP-like_sf"/>
</dbReference>
<dbReference type="OrthoDB" id="416786at2759"/>
<proteinExistence type="inferred from homology"/>
<dbReference type="InterPro" id="IPR020806">
    <property type="entry name" value="PKS_PP-bd"/>
</dbReference>
<dbReference type="EMBL" id="ML994613">
    <property type="protein sequence ID" value="KAF2193542.1"/>
    <property type="molecule type" value="Genomic_DNA"/>
</dbReference>
<comment type="similarity">
    <text evidence="4">Belongs to the NRP synthetase family.</text>
</comment>
<keyword evidence="3" id="KW-0436">Ligase</keyword>
<dbReference type="PROSITE" id="PS00455">
    <property type="entry name" value="AMP_BINDING"/>
    <property type="match status" value="1"/>
</dbReference>
<name>A0A6A6ERD0_9PEZI</name>
<dbReference type="CDD" id="cd05918">
    <property type="entry name" value="A_NRPS_SidN3_like"/>
    <property type="match status" value="1"/>
</dbReference>
<keyword evidence="1" id="KW-0596">Phosphopantetheine</keyword>
<dbReference type="Pfam" id="PF00668">
    <property type="entry name" value="Condensation"/>
    <property type="match status" value="2"/>
</dbReference>
<evidence type="ECO:0000259" key="6">
    <source>
        <dbReference type="PROSITE" id="PS50075"/>
    </source>
</evidence>
<dbReference type="NCBIfam" id="TIGR01733">
    <property type="entry name" value="AA-adenyl-dom"/>
    <property type="match status" value="1"/>
</dbReference>
<dbReference type="InterPro" id="IPR042099">
    <property type="entry name" value="ANL_N_sf"/>
</dbReference>
<sequence length="1830" mass="202583">MGNGALNKTAEIPTSHVDAVKIEIPIARDQELESNLDQLLAGWVLLLYRYGGDSFNHFAWGWKGTAESASFLQPITADQLNLGKWRTIFDVLYAVRSTRSREITYPLDSTLFINDSGPSDSDWNFQISIRFRDQTLEATSQWHQPSMAEYQATSQLYSFSRIMSEIIEVTGRSISPVLDISEMEKEILWSGNTPVPPTINRCMHDIVAEQAISHPDKLAVESWDGTLTYGQVEQYSTELAQNILLLSTNPHTIIPLLFEKSRWTVVAVLAVMKAGAAFALLDPAQPEGRLCTIVEQTFATVLITSKAQASLGAQIAPNATIIPISQAHFTKMYSPVASDQPKTSLPPVSPSSLLYIQFTSGSTGKPKGVMISHSNYTSGAIPRALEVGYASHSRVLDFASYAFDVSIDCMLATLSRGGTLCTPSEEKRINDLSGAIRDMNVNMAHMTPSVARVLDPDIMPQLEVLGLGGEAISPSDAASWGSKTKVVNAYGPSECTVGCTINNKVGQSGSYVTIGKGIGGTTWIVNPANHNQLVPIGAVGELLIEGPIVGIGYLNEPEKTKEVYIQDPEFLVKGSRMIPGRRAHLYKTGDLVRYDPDGKGEIVFVGRRDQQVKLRGQRIELAEIEYNMRKHLPSGTTVAVEVIKPGGAGEPTLVAFLVEEKQDGKTIPEDDVSSSFSAKFQQALNEMTVHISKDLPGYMVPAAYIPLHRMPLLVSCKTDRKRLREIGSLMSRQDLRRLSAVIVKRQEPTTKMERNIHQLWKKVLGSDVDFSTNDSFFSIGGDSLRAMKLVAAARVDDIALTVADIMTHPTLTAMAEKAQVISCPTETEVLPFSLIGSDWDAGTARTQAAEHCGLDPSMIEDVYPCTPLQEGLMALSAKFTDAYVAQRVLVLPNIDIAQKLQKAFERASLDCDILRTRIVNIPGHGLFQVVSKDPPPVHSGESLGEYLQQDRGDPMDLGKPLVRYGIIGTNFVLTIHHALYDGWSMPLVVDRVNHAYQGLETSRPASFKHFIKHLSNLDRPTSEAYWKQQLDGASGVQFPPLPYPGYITQADSLLEHYISVPQLPRTQHTLATAIRGAWAIVSSLYMGTSDMVYGETLTGRSAPVPGIEQIEGPMITTIPFRVKLDADTPVSELLQNIHNQVVQQLPHEHLGLQHIRRLSADAREACELRTGLVLHPKTDEAVGELPSIEEAPANGFVPKDDAEAAREALKFNTYTLMLVCTMDVNGFLVMASFDSQTITSEALEKVLRVFDRVVRKFCEEPETRVGKITVLSKEETKDAERIRPKGADSPMADDPAPFKKLRSNEQPALKAEDTVTDPKQRKLRQLWSRILGIDESDICPSDNFFQLGGDSIGAMKLVSEARLGNLKLTVAQVFKTRSLHAMADIAEDTQPAPERSQDLAPFAAFGTQSFDAAQIQPLLANQNWKIVDVYPTRPLQEIAVNATISLPRYSVRYELIHLNGHFDRQRLYTACQGLVARNEILRTVFVKHECRTLGVVLESLEVPIYDHCVTDGSIDSSVQEFCSLDIQRDQPYGSSFVEFTLFTNGRSCLAFRLSHAQYDEICLPVLLEQFSALYSGTATPETYPFSKFVSHVVLKDIPRCIPYWTNLLQGSSMSVLKPPIPLQSRNTASVYRDFDISSRPKNITIATLPTAAWAIALARRLGVTDVVFGEVVNGRSIDLTSTDKIIGPCWQYIPVRVKFEPEWTYLDLLEYVQNQHIESSSYEGMGLSEIVEKCIDWREEVNWFDTVVHQAPEGVEELEFGGLKARFETVYPHAEPLREWKVQVFVGEGRLRVEIVTFEAWKEVAEGLLGELEGIFERFGGERVGSMVGV</sequence>
<dbReference type="FunFam" id="3.40.50.12780:FF:000014">
    <property type="entry name" value="Nonribosomal peptide synthetase 1"/>
    <property type="match status" value="1"/>
</dbReference>
<dbReference type="InterPro" id="IPR006162">
    <property type="entry name" value="Ppantetheine_attach_site"/>
</dbReference>
<dbReference type="Pfam" id="PF00501">
    <property type="entry name" value="AMP-binding"/>
    <property type="match status" value="1"/>
</dbReference>
<feature type="domain" description="Carrier" evidence="6">
    <location>
        <begin position="1314"/>
        <end position="1390"/>
    </location>
</feature>
<dbReference type="Gene3D" id="3.40.50.12780">
    <property type="entry name" value="N-terminal domain of ligase-like"/>
    <property type="match status" value="1"/>
</dbReference>
<evidence type="ECO:0000256" key="2">
    <source>
        <dbReference type="ARBA" id="ARBA00022553"/>
    </source>
</evidence>
<dbReference type="InterPro" id="IPR010071">
    <property type="entry name" value="AA_adenyl_dom"/>
</dbReference>
<evidence type="ECO:0000256" key="1">
    <source>
        <dbReference type="ARBA" id="ARBA00022450"/>
    </source>
</evidence>
<dbReference type="GO" id="GO:0031177">
    <property type="term" value="F:phosphopantetheine binding"/>
    <property type="evidence" value="ECO:0007669"/>
    <property type="project" value="InterPro"/>
</dbReference>
<dbReference type="PANTHER" id="PTHR45527">
    <property type="entry name" value="NONRIBOSOMAL PEPTIDE SYNTHETASE"/>
    <property type="match status" value="1"/>
</dbReference>
<dbReference type="Gene3D" id="3.30.559.30">
    <property type="entry name" value="Nonribosomal peptide synthetase, condensation domain"/>
    <property type="match status" value="2"/>
</dbReference>
<feature type="region of interest" description="Disordered" evidence="5">
    <location>
        <begin position="1276"/>
        <end position="1315"/>
    </location>
</feature>
<dbReference type="PROSITE" id="PS50075">
    <property type="entry name" value="CARRIER"/>
    <property type="match status" value="2"/>
</dbReference>
<dbReference type="FunFam" id="3.30.300.30:FF:000015">
    <property type="entry name" value="Nonribosomal peptide synthase SidD"/>
    <property type="match status" value="1"/>
</dbReference>
<dbReference type="Gene3D" id="3.30.559.10">
    <property type="entry name" value="Chloramphenicol acetyltransferase-like domain"/>
    <property type="match status" value="2"/>
</dbReference>
<dbReference type="SUPFAM" id="SSF47336">
    <property type="entry name" value="ACP-like"/>
    <property type="match status" value="2"/>
</dbReference>
<dbReference type="PANTHER" id="PTHR45527:SF3">
    <property type="entry name" value="SIDEROPHORE SYNTHETASE (EUROFUNG)"/>
    <property type="match status" value="1"/>
</dbReference>
<evidence type="ECO:0000313" key="7">
    <source>
        <dbReference type="EMBL" id="KAF2193542.1"/>
    </source>
</evidence>
<keyword evidence="8" id="KW-1185">Reference proteome</keyword>
<dbReference type="Proteomes" id="UP000800200">
    <property type="component" value="Unassembled WGS sequence"/>
</dbReference>
<evidence type="ECO:0000256" key="4">
    <source>
        <dbReference type="ARBA" id="ARBA00029454"/>
    </source>
</evidence>
<accession>A0A6A6ERD0</accession>
<dbReference type="SMART" id="SM00823">
    <property type="entry name" value="PKS_PP"/>
    <property type="match status" value="2"/>
</dbReference>
<dbReference type="CDD" id="cd19542">
    <property type="entry name" value="CT_NRPS-like"/>
    <property type="match status" value="1"/>
</dbReference>
<protein>
    <submittedName>
        <fullName evidence="7">Nonribosomal peptide synthetase</fullName>
    </submittedName>
</protein>
<dbReference type="InterPro" id="IPR045851">
    <property type="entry name" value="AMP-bd_C_sf"/>
</dbReference>
<dbReference type="InterPro" id="IPR009081">
    <property type="entry name" value="PP-bd_ACP"/>
</dbReference>
<reference evidence="7" key="1">
    <citation type="journal article" date="2020" name="Stud. Mycol.">
        <title>101 Dothideomycetes genomes: a test case for predicting lifestyles and emergence of pathogens.</title>
        <authorList>
            <person name="Haridas S."/>
            <person name="Albert R."/>
            <person name="Binder M."/>
            <person name="Bloem J."/>
            <person name="Labutti K."/>
            <person name="Salamov A."/>
            <person name="Andreopoulos B."/>
            <person name="Baker S."/>
            <person name="Barry K."/>
            <person name="Bills G."/>
            <person name="Bluhm B."/>
            <person name="Cannon C."/>
            <person name="Castanera R."/>
            <person name="Culley D."/>
            <person name="Daum C."/>
            <person name="Ezra D."/>
            <person name="Gonzalez J."/>
            <person name="Henrissat B."/>
            <person name="Kuo A."/>
            <person name="Liang C."/>
            <person name="Lipzen A."/>
            <person name="Lutzoni F."/>
            <person name="Magnuson J."/>
            <person name="Mondo S."/>
            <person name="Nolan M."/>
            <person name="Ohm R."/>
            <person name="Pangilinan J."/>
            <person name="Park H.-J."/>
            <person name="Ramirez L."/>
            <person name="Alfaro M."/>
            <person name="Sun H."/>
            <person name="Tritt A."/>
            <person name="Yoshinaga Y."/>
            <person name="Zwiers L.-H."/>
            <person name="Turgeon B."/>
            <person name="Goodwin S."/>
            <person name="Spatafora J."/>
            <person name="Crous P."/>
            <person name="Grigoriev I."/>
        </authorList>
    </citation>
    <scope>NUCLEOTIDE SEQUENCE</scope>
    <source>
        <strain evidence="7">CBS 207.26</strain>
    </source>
</reference>
<dbReference type="GO" id="GO:0005737">
    <property type="term" value="C:cytoplasm"/>
    <property type="evidence" value="ECO:0007669"/>
    <property type="project" value="TreeGrafter"/>
</dbReference>
<dbReference type="InterPro" id="IPR020845">
    <property type="entry name" value="AMP-binding_CS"/>
</dbReference>
<dbReference type="GO" id="GO:0044550">
    <property type="term" value="P:secondary metabolite biosynthetic process"/>
    <property type="evidence" value="ECO:0007669"/>
    <property type="project" value="TreeGrafter"/>
</dbReference>
<dbReference type="SUPFAM" id="SSF52777">
    <property type="entry name" value="CoA-dependent acyltransferases"/>
    <property type="match status" value="4"/>
</dbReference>
<feature type="compositionally biased region" description="Basic and acidic residues" evidence="5">
    <location>
        <begin position="1276"/>
        <end position="1286"/>
    </location>
</feature>
<dbReference type="Gene3D" id="1.10.1200.10">
    <property type="entry name" value="ACP-like"/>
    <property type="match status" value="2"/>
</dbReference>
<dbReference type="GO" id="GO:0043041">
    <property type="term" value="P:amino acid activation for nonribosomal peptide biosynthetic process"/>
    <property type="evidence" value="ECO:0007669"/>
    <property type="project" value="TreeGrafter"/>
</dbReference>
<evidence type="ECO:0000256" key="5">
    <source>
        <dbReference type="SAM" id="MobiDB-lite"/>
    </source>
</evidence>
<keyword evidence="2" id="KW-0597">Phosphoprotein</keyword>
<evidence type="ECO:0000256" key="3">
    <source>
        <dbReference type="ARBA" id="ARBA00022598"/>
    </source>
</evidence>
<dbReference type="CDD" id="cd19545">
    <property type="entry name" value="FUM14_C_NRPS-like"/>
    <property type="match status" value="1"/>
</dbReference>
<dbReference type="InterPro" id="IPR001242">
    <property type="entry name" value="Condensation_dom"/>
</dbReference>
<dbReference type="SUPFAM" id="SSF56801">
    <property type="entry name" value="Acetyl-CoA synthetase-like"/>
    <property type="match status" value="1"/>
</dbReference>
<dbReference type="Pfam" id="PF00550">
    <property type="entry name" value="PP-binding"/>
    <property type="match status" value="2"/>
</dbReference>
<evidence type="ECO:0000313" key="8">
    <source>
        <dbReference type="Proteomes" id="UP000800200"/>
    </source>
</evidence>